<protein>
    <recommendedName>
        <fullName evidence="4">Fimbrial protein</fullName>
    </recommendedName>
</protein>
<keyword evidence="1" id="KW-0732">Signal</keyword>
<reference evidence="2 3" key="1">
    <citation type="submission" date="2016-09" db="EMBL/GenBank/DDBJ databases">
        <authorList>
            <person name="Capua I."/>
            <person name="De Benedictis P."/>
            <person name="Joannis T."/>
            <person name="Lombin L.H."/>
            <person name="Cattoli G."/>
        </authorList>
    </citation>
    <scope>NUCLEOTIDE SEQUENCE [LARGE SCALE GENOMIC DNA]</scope>
    <source>
        <strain evidence="2 3">GB001</strain>
    </source>
</reference>
<dbReference type="Proteomes" id="UP000094844">
    <property type="component" value="Unassembled WGS sequence"/>
</dbReference>
<evidence type="ECO:0000256" key="1">
    <source>
        <dbReference type="SAM" id="SignalP"/>
    </source>
</evidence>
<accession>A0A1C6Z5U1</accession>
<evidence type="ECO:0008006" key="4">
    <source>
        <dbReference type="Google" id="ProtNLM"/>
    </source>
</evidence>
<gene>
    <name evidence="2" type="ORF">BN1044_03761</name>
</gene>
<proteinExistence type="predicted"/>
<evidence type="ECO:0000313" key="3">
    <source>
        <dbReference type="Proteomes" id="UP000094844"/>
    </source>
</evidence>
<dbReference type="EMBL" id="FMIQ01000069">
    <property type="protein sequence ID" value="SCM54259.1"/>
    <property type="molecule type" value="Genomic_DNA"/>
</dbReference>
<dbReference type="AlphaFoldDB" id="A0A1C6Z5U1"/>
<feature type="chain" id="PRO_5008751893" description="Fimbrial protein" evidence="1">
    <location>
        <begin position="27"/>
        <end position="186"/>
    </location>
</feature>
<sequence>MRVMMPSVKFNLLIFCAMLLSINVRASDCNLNVSQPHTHFGTFNRGTLSQSNGGGQANVIGRKTATVTIVCPRPERITLYYRAAASSGGKSYLLGDIANLSLIVSDAQADGKSVALTYKQGGGVATSDNVKELPLLPDIGMTPNIDEPVTTLVMQITSIATVNNNNVSIKEYKRLTSNGSLEVVSE</sequence>
<organism evidence="2 3">
    <name type="scientific">Hafnia alvei</name>
    <dbReference type="NCBI Taxonomy" id="569"/>
    <lineage>
        <taxon>Bacteria</taxon>
        <taxon>Pseudomonadati</taxon>
        <taxon>Pseudomonadota</taxon>
        <taxon>Gammaproteobacteria</taxon>
        <taxon>Enterobacterales</taxon>
        <taxon>Hafniaceae</taxon>
        <taxon>Hafnia</taxon>
    </lineage>
</organism>
<evidence type="ECO:0000313" key="2">
    <source>
        <dbReference type="EMBL" id="SCM54259.1"/>
    </source>
</evidence>
<name>A0A1C6Z5U1_HAFAL</name>
<feature type="signal peptide" evidence="1">
    <location>
        <begin position="1"/>
        <end position="26"/>
    </location>
</feature>